<dbReference type="SMART" id="SM00849">
    <property type="entry name" value="Lactamase_B"/>
    <property type="match status" value="1"/>
</dbReference>
<dbReference type="Proteomes" id="UP000279959">
    <property type="component" value="Chromosome"/>
</dbReference>
<dbReference type="GO" id="GO:0016787">
    <property type="term" value="F:hydrolase activity"/>
    <property type="evidence" value="ECO:0007669"/>
    <property type="project" value="UniProtKB-KW"/>
</dbReference>
<dbReference type="RefSeq" id="WP_066701202.1">
    <property type="nucleotide sequence ID" value="NZ_AP018664.1"/>
</dbReference>
<keyword evidence="7" id="KW-1185">Reference proteome</keyword>
<dbReference type="SUPFAM" id="SSF56281">
    <property type="entry name" value="Metallo-hydrolase/oxidoreductase"/>
    <property type="match status" value="1"/>
</dbReference>
<dbReference type="InterPro" id="IPR036866">
    <property type="entry name" value="RibonucZ/Hydroxyglut_hydro"/>
</dbReference>
<evidence type="ECO:0000259" key="5">
    <source>
        <dbReference type="SMART" id="SM00849"/>
    </source>
</evidence>
<proteinExistence type="inferred from homology"/>
<protein>
    <submittedName>
        <fullName evidence="6">MBL fold metallo-hydrolase</fullName>
    </submittedName>
</protein>
<dbReference type="Pfam" id="PF00753">
    <property type="entry name" value="Lactamase_B"/>
    <property type="match status" value="1"/>
</dbReference>
<comment type="similarity">
    <text evidence="1">Belongs to the metallo-beta-lactamase superfamily.</text>
</comment>
<evidence type="ECO:0000313" key="6">
    <source>
        <dbReference type="EMBL" id="BBD98411.1"/>
    </source>
</evidence>
<dbReference type="CDD" id="cd16277">
    <property type="entry name" value="metallo-hydrolase-like_MBL-fold"/>
    <property type="match status" value="1"/>
</dbReference>
<feature type="domain" description="Metallo-beta-lactamase" evidence="5">
    <location>
        <begin position="68"/>
        <end position="284"/>
    </location>
</feature>
<dbReference type="GO" id="GO:0046872">
    <property type="term" value="F:metal ion binding"/>
    <property type="evidence" value="ECO:0007669"/>
    <property type="project" value="UniProtKB-KW"/>
</dbReference>
<dbReference type="KEGG" id="sami:SAMIE_1019120"/>
<dbReference type="InterPro" id="IPR051013">
    <property type="entry name" value="MBL_superfamily_lactonases"/>
</dbReference>
<keyword evidence="2" id="KW-0479">Metal-binding</keyword>
<reference evidence="6 7" key="1">
    <citation type="submission" date="2018-05" db="EMBL/GenBank/DDBJ databases">
        <title>Complete Genome Sequence of the Nonylphenol-Degrading Bacterium Sphingobium amiense DSM 16289T.</title>
        <authorList>
            <person name="Ootsuka M."/>
            <person name="Nishizawa T."/>
            <person name="Ohta H."/>
        </authorList>
    </citation>
    <scope>NUCLEOTIDE SEQUENCE [LARGE SCALE GENOMIC DNA]</scope>
    <source>
        <strain evidence="6 7">DSM 16289</strain>
    </source>
</reference>
<gene>
    <name evidence="6" type="ORF">SAMIE_1019120</name>
</gene>
<dbReference type="AlphaFoldDB" id="A0A494W2I7"/>
<name>A0A494W2I7_9SPHN</name>
<keyword evidence="3 6" id="KW-0378">Hydrolase</keyword>
<evidence type="ECO:0000256" key="4">
    <source>
        <dbReference type="ARBA" id="ARBA00022833"/>
    </source>
</evidence>
<accession>A0A494W2I7</accession>
<dbReference type="InterPro" id="IPR001279">
    <property type="entry name" value="Metallo-B-lactamas"/>
</dbReference>
<dbReference type="EMBL" id="AP018664">
    <property type="protein sequence ID" value="BBD98411.1"/>
    <property type="molecule type" value="Genomic_DNA"/>
</dbReference>
<dbReference type="Gene3D" id="3.60.15.10">
    <property type="entry name" value="Ribonuclease Z/Hydroxyacylglutathione hydrolase-like"/>
    <property type="match status" value="1"/>
</dbReference>
<sequence>MTNIRGRGQGDAPQQVWHIGDVTITKFVDCVEEHDLTHLFPKATVQALLDIPWLQPNFLTADGTGIFSYHALVVETPTRRIIVDTCWGYEKGRGPSEELAQIQSLLLEDLEAAGYPRESFDTVLCTHLHADHVGCNTMMVDGKWVPTFTNARYILNRTEFEYWKAPYDMVPDPEFIHTMEATFYDSVAPVHEAGLIDLVEGTHKICEEVTLVPTPGHSPGHVSIHIASRGEQALITGDMAHHPSQLVHTDWSLRWDFDGEQSVRTREQVFSDAADKPILVIGTHWAGVTAGHVKRDGDSYRLQCD</sequence>
<dbReference type="PANTHER" id="PTHR42978">
    <property type="entry name" value="QUORUM-QUENCHING LACTONASE YTNP-RELATED-RELATED"/>
    <property type="match status" value="1"/>
</dbReference>
<keyword evidence="4" id="KW-0862">Zinc</keyword>
<evidence type="ECO:0000256" key="1">
    <source>
        <dbReference type="ARBA" id="ARBA00007749"/>
    </source>
</evidence>
<organism evidence="6 7">
    <name type="scientific">Sphingobium amiense</name>
    <dbReference type="NCBI Taxonomy" id="135719"/>
    <lineage>
        <taxon>Bacteria</taxon>
        <taxon>Pseudomonadati</taxon>
        <taxon>Pseudomonadota</taxon>
        <taxon>Alphaproteobacteria</taxon>
        <taxon>Sphingomonadales</taxon>
        <taxon>Sphingomonadaceae</taxon>
        <taxon>Sphingobium</taxon>
    </lineage>
</organism>
<evidence type="ECO:0000313" key="7">
    <source>
        <dbReference type="Proteomes" id="UP000279959"/>
    </source>
</evidence>
<evidence type="ECO:0000256" key="3">
    <source>
        <dbReference type="ARBA" id="ARBA00022801"/>
    </source>
</evidence>
<dbReference type="PANTHER" id="PTHR42978:SF6">
    <property type="entry name" value="QUORUM-QUENCHING LACTONASE YTNP-RELATED"/>
    <property type="match status" value="1"/>
</dbReference>
<evidence type="ECO:0000256" key="2">
    <source>
        <dbReference type="ARBA" id="ARBA00022723"/>
    </source>
</evidence>